<evidence type="ECO:0000256" key="1">
    <source>
        <dbReference type="SAM" id="Coils"/>
    </source>
</evidence>
<evidence type="ECO:0000313" key="3">
    <source>
        <dbReference type="Proteomes" id="UP001272097"/>
    </source>
</evidence>
<comment type="caution">
    <text evidence="2">The sequence shown here is derived from an EMBL/GenBank/DDBJ whole genome shotgun (WGS) entry which is preliminary data.</text>
</comment>
<keyword evidence="1" id="KW-0175">Coiled coil</keyword>
<dbReference type="RefSeq" id="WP_320217804.1">
    <property type="nucleotide sequence ID" value="NZ_JAVIIS010000088.1"/>
</dbReference>
<protein>
    <submittedName>
        <fullName evidence="2">Uncharacterized protein</fullName>
    </submittedName>
</protein>
<accession>A0ABU4X962</accession>
<name>A0ABU4X962_9HYPH</name>
<evidence type="ECO:0000313" key="2">
    <source>
        <dbReference type="EMBL" id="MDX8443825.1"/>
    </source>
</evidence>
<dbReference type="Proteomes" id="UP001272097">
    <property type="component" value="Unassembled WGS sequence"/>
</dbReference>
<dbReference type="EMBL" id="JAVIIS010000088">
    <property type="protein sequence ID" value="MDX8443825.1"/>
    <property type="molecule type" value="Genomic_DNA"/>
</dbReference>
<organism evidence="2 3">
    <name type="scientific">Mesorhizobium australafricanum</name>
    <dbReference type="NCBI Taxonomy" id="3072311"/>
    <lineage>
        <taxon>Bacteria</taxon>
        <taxon>Pseudomonadati</taxon>
        <taxon>Pseudomonadota</taxon>
        <taxon>Alphaproteobacteria</taxon>
        <taxon>Hyphomicrobiales</taxon>
        <taxon>Phyllobacteriaceae</taxon>
        <taxon>Mesorhizobium</taxon>
    </lineage>
</organism>
<keyword evidence="3" id="KW-1185">Reference proteome</keyword>
<sequence>MLRQISEDVRVNLKDRLRELRDAIRQNRHDSAGETSHDIAGNLPPFPGRSLLGHAASAVDEALTIAESFVPHSRPLKVDGTTVKSLRAYFPEGNEDRQISGERQFRRDMYYLTRAVLAGYGVDNPRVHEASFSAVHAAMRKRHADLLAGATADAASTDQVAAACAALLVECLNHRPVQPGEIGTGPAIAGDRSLDIKCLAPVVLACGLATKADGGTPEPDILEIAVLAAEVREDRIRQACAQANAVQELIPVLATLLAHLT</sequence>
<feature type="coiled-coil region" evidence="1">
    <location>
        <begin position="3"/>
        <end position="30"/>
    </location>
</feature>
<gene>
    <name evidence="2" type="ORF">RFM51_30100</name>
</gene>
<proteinExistence type="predicted"/>
<reference evidence="2 3" key="1">
    <citation type="submission" date="2023-08" db="EMBL/GenBank/DDBJ databases">
        <title>Implementing the SeqCode for naming new Mesorhizobium species isolated from Vachellia karroo root nodules.</title>
        <authorList>
            <person name="Van Lill M."/>
        </authorList>
    </citation>
    <scope>NUCLEOTIDE SEQUENCE [LARGE SCALE GENOMIC DNA]</scope>
    <source>
        <strain evidence="2 3">VK3E</strain>
    </source>
</reference>